<reference evidence="1" key="1">
    <citation type="submission" date="2014-09" db="EMBL/GenBank/DDBJ databases">
        <authorList>
            <person name="Magalhaes I.L.F."/>
            <person name="Oliveira U."/>
            <person name="Santos F.R."/>
            <person name="Vidigal T.H.D.A."/>
            <person name="Brescovit A.D."/>
            <person name="Santos A.J."/>
        </authorList>
    </citation>
    <scope>NUCLEOTIDE SEQUENCE</scope>
    <source>
        <tissue evidence="1">Shoot tissue taken approximately 20 cm above the soil surface</tissue>
    </source>
</reference>
<evidence type="ECO:0000313" key="1">
    <source>
        <dbReference type="EMBL" id="JAE14711.1"/>
    </source>
</evidence>
<reference evidence="1" key="2">
    <citation type="journal article" date="2015" name="Data Brief">
        <title>Shoot transcriptome of the giant reed, Arundo donax.</title>
        <authorList>
            <person name="Barrero R.A."/>
            <person name="Guerrero F.D."/>
            <person name="Moolhuijzen P."/>
            <person name="Goolsby J.A."/>
            <person name="Tidwell J."/>
            <person name="Bellgard S.E."/>
            <person name="Bellgard M.I."/>
        </authorList>
    </citation>
    <scope>NUCLEOTIDE SEQUENCE</scope>
    <source>
        <tissue evidence="1">Shoot tissue taken approximately 20 cm above the soil surface</tissue>
    </source>
</reference>
<proteinExistence type="predicted"/>
<accession>A0A0A9FWM7</accession>
<name>A0A0A9FWM7_ARUDO</name>
<dbReference type="EMBL" id="GBRH01183185">
    <property type="protein sequence ID" value="JAE14711.1"/>
    <property type="molecule type" value="Transcribed_RNA"/>
</dbReference>
<dbReference type="AlphaFoldDB" id="A0A0A9FWM7"/>
<sequence length="36" mass="4388">MYRSLRTCFVRYRVHISTNKEEGLGFQFQLNTHAQR</sequence>
<protein>
    <submittedName>
        <fullName evidence="1">Uncharacterized protein</fullName>
    </submittedName>
</protein>
<organism evidence="1">
    <name type="scientific">Arundo donax</name>
    <name type="common">Giant reed</name>
    <name type="synonym">Donax arundinaceus</name>
    <dbReference type="NCBI Taxonomy" id="35708"/>
    <lineage>
        <taxon>Eukaryota</taxon>
        <taxon>Viridiplantae</taxon>
        <taxon>Streptophyta</taxon>
        <taxon>Embryophyta</taxon>
        <taxon>Tracheophyta</taxon>
        <taxon>Spermatophyta</taxon>
        <taxon>Magnoliopsida</taxon>
        <taxon>Liliopsida</taxon>
        <taxon>Poales</taxon>
        <taxon>Poaceae</taxon>
        <taxon>PACMAD clade</taxon>
        <taxon>Arundinoideae</taxon>
        <taxon>Arundineae</taxon>
        <taxon>Arundo</taxon>
    </lineage>
</organism>